<sequence length="128" mass="13224">MDESTNVGGRDRLVRLLLAAGLSIAAVRWLHSGKRLRGGLAGAGALVFGFNATTGYCGVNDALDVDTTGDGEEVSIEFDETDGETTADAGATQVREHYLTCAACGEPIVAGQSRGPNSQGDIVHDDCP</sequence>
<dbReference type="InterPro" id="IPR021309">
    <property type="entry name" value="YgaP-like_TM"/>
</dbReference>
<dbReference type="EMBL" id="JAMQOS010000005">
    <property type="protein sequence ID" value="MDS0283569.1"/>
    <property type="molecule type" value="Genomic_DNA"/>
</dbReference>
<feature type="domain" description="Inner membrane protein YgaP-like transmembrane" evidence="2">
    <location>
        <begin position="5"/>
        <end position="68"/>
    </location>
</feature>
<evidence type="ECO:0000313" key="3">
    <source>
        <dbReference type="EMBL" id="MDS0283569.1"/>
    </source>
</evidence>
<comment type="caution">
    <text evidence="3">The sequence shown here is derived from an EMBL/GenBank/DDBJ whole genome shotgun (WGS) entry which is preliminary data.</text>
</comment>
<name>A0ABU2FS18_9EURY</name>
<evidence type="ECO:0000313" key="4">
    <source>
        <dbReference type="Proteomes" id="UP001268864"/>
    </source>
</evidence>
<dbReference type="Pfam" id="PF11127">
    <property type="entry name" value="YgaP-like_TM"/>
    <property type="match status" value="1"/>
</dbReference>
<reference evidence="3 4" key="1">
    <citation type="submission" date="2022-06" db="EMBL/GenBank/DDBJ databases">
        <title>Halomicroarcula sp. a new haloarchaeum isolate from saline soil.</title>
        <authorList>
            <person name="Strakova D."/>
            <person name="Galisteo C."/>
            <person name="Sanchez-Porro C."/>
            <person name="Ventosa A."/>
        </authorList>
    </citation>
    <scope>NUCLEOTIDE SEQUENCE [LARGE SCALE GENOMIC DNA]</scope>
    <source>
        <strain evidence="3 4">S3CR25-11</strain>
    </source>
</reference>
<feature type="transmembrane region" description="Helical" evidence="1">
    <location>
        <begin position="12"/>
        <end position="30"/>
    </location>
</feature>
<accession>A0ABU2FS18</accession>
<organism evidence="3 4">
    <name type="scientific">Haloarcula onubensis</name>
    <dbReference type="NCBI Taxonomy" id="2950539"/>
    <lineage>
        <taxon>Archaea</taxon>
        <taxon>Methanobacteriati</taxon>
        <taxon>Methanobacteriota</taxon>
        <taxon>Stenosarchaea group</taxon>
        <taxon>Halobacteria</taxon>
        <taxon>Halobacteriales</taxon>
        <taxon>Haloarculaceae</taxon>
        <taxon>Haloarcula</taxon>
    </lineage>
</organism>
<proteinExistence type="predicted"/>
<keyword evidence="1" id="KW-1133">Transmembrane helix</keyword>
<keyword evidence="1" id="KW-0472">Membrane</keyword>
<keyword evidence="1" id="KW-0812">Transmembrane</keyword>
<dbReference type="RefSeq" id="WP_310901400.1">
    <property type="nucleotide sequence ID" value="NZ_JAMQOS010000005.1"/>
</dbReference>
<protein>
    <submittedName>
        <fullName evidence="3">DUF2892 domain-containing protein</fullName>
    </submittedName>
</protein>
<evidence type="ECO:0000256" key="1">
    <source>
        <dbReference type="SAM" id="Phobius"/>
    </source>
</evidence>
<dbReference type="Proteomes" id="UP001268864">
    <property type="component" value="Unassembled WGS sequence"/>
</dbReference>
<gene>
    <name evidence="3" type="ORF">NDI86_15690</name>
</gene>
<evidence type="ECO:0000259" key="2">
    <source>
        <dbReference type="Pfam" id="PF11127"/>
    </source>
</evidence>
<keyword evidence="4" id="KW-1185">Reference proteome</keyword>